<sequence>MFAKISALFVFATIVLAASVPRNDDRLEVVIPAGETLDTLCASWNQECIDLAHREGKAGYECTAGYDGADSASVLCYAGTVAPVTDFTSQVIAALNLTAASD</sequence>
<dbReference type="AlphaFoldDB" id="A0A166FND6"/>
<organism evidence="2 3">
    <name type="scientific">Athelia psychrophila</name>
    <dbReference type="NCBI Taxonomy" id="1759441"/>
    <lineage>
        <taxon>Eukaryota</taxon>
        <taxon>Fungi</taxon>
        <taxon>Dikarya</taxon>
        <taxon>Basidiomycota</taxon>
        <taxon>Agaricomycotina</taxon>
        <taxon>Agaricomycetes</taxon>
        <taxon>Agaricomycetidae</taxon>
        <taxon>Atheliales</taxon>
        <taxon>Atheliaceae</taxon>
        <taxon>Athelia</taxon>
    </lineage>
</organism>
<accession>A0A166FND6</accession>
<keyword evidence="3" id="KW-1185">Reference proteome</keyword>
<protein>
    <recommendedName>
        <fullName evidence="4">Extracellular membrane protein CFEM domain-containing protein</fullName>
    </recommendedName>
</protein>
<feature type="chain" id="PRO_5007873415" description="Extracellular membrane protein CFEM domain-containing protein" evidence="1">
    <location>
        <begin position="18"/>
        <end position="102"/>
    </location>
</feature>
<dbReference type="Proteomes" id="UP000076532">
    <property type="component" value="Unassembled WGS sequence"/>
</dbReference>
<name>A0A166FND6_9AGAM</name>
<proteinExistence type="predicted"/>
<reference evidence="2 3" key="1">
    <citation type="journal article" date="2016" name="Mol. Biol. Evol.">
        <title>Comparative Genomics of Early-Diverging Mushroom-Forming Fungi Provides Insights into the Origins of Lignocellulose Decay Capabilities.</title>
        <authorList>
            <person name="Nagy L.G."/>
            <person name="Riley R."/>
            <person name="Tritt A."/>
            <person name="Adam C."/>
            <person name="Daum C."/>
            <person name="Floudas D."/>
            <person name="Sun H."/>
            <person name="Yadav J.S."/>
            <person name="Pangilinan J."/>
            <person name="Larsson K.H."/>
            <person name="Matsuura K."/>
            <person name="Barry K."/>
            <person name="Labutti K."/>
            <person name="Kuo R."/>
            <person name="Ohm R.A."/>
            <person name="Bhattacharya S.S."/>
            <person name="Shirouzu T."/>
            <person name="Yoshinaga Y."/>
            <person name="Martin F.M."/>
            <person name="Grigoriev I.V."/>
            <person name="Hibbett D.S."/>
        </authorList>
    </citation>
    <scope>NUCLEOTIDE SEQUENCE [LARGE SCALE GENOMIC DNA]</scope>
    <source>
        <strain evidence="2 3">CBS 109695</strain>
    </source>
</reference>
<evidence type="ECO:0008006" key="4">
    <source>
        <dbReference type="Google" id="ProtNLM"/>
    </source>
</evidence>
<gene>
    <name evidence="2" type="ORF">FIBSPDRAFT_865340</name>
</gene>
<feature type="signal peptide" evidence="1">
    <location>
        <begin position="1"/>
        <end position="17"/>
    </location>
</feature>
<dbReference type="OrthoDB" id="2876028at2759"/>
<evidence type="ECO:0000256" key="1">
    <source>
        <dbReference type="SAM" id="SignalP"/>
    </source>
</evidence>
<evidence type="ECO:0000313" key="3">
    <source>
        <dbReference type="Proteomes" id="UP000076532"/>
    </source>
</evidence>
<dbReference type="EMBL" id="KV417587">
    <property type="protein sequence ID" value="KZP16995.1"/>
    <property type="molecule type" value="Genomic_DNA"/>
</dbReference>
<keyword evidence="1" id="KW-0732">Signal</keyword>
<evidence type="ECO:0000313" key="2">
    <source>
        <dbReference type="EMBL" id="KZP16995.1"/>
    </source>
</evidence>